<name>A0A8S5PZ45_9CAUD</name>
<proteinExistence type="predicted"/>
<dbReference type="EMBL" id="BK015544">
    <property type="protein sequence ID" value="DAE12162.1"/>
    <property type="molecule type" value="Genomic_DNA"/>
</dbReference>
<sequence length="29" mass="3366">MFFRNIILVGESPDIFKVCVIIYSNCCKI</sequence>
<evidence type="ECO:0000313" key="1">
    <source>
        <dbReference type="EMBL" id="DAE12162.1"/>
    </source>
</evidence>
<protein>
    <submittedName>
        <fullName evidence="1">Uncharacterized protein</fullName>
    </submittedName>
</protein>
<reference evidence="1" key="1">
    <citation type="journal article" date="2021" name="Proc. Natl. Acad. Sci. U.S.A.">
        <title>A Catalog of Tens of Thousands of Viruses from Human Metagenomes Reveals Hidden Associations with Chronic Diseases.</title>
        <authorList>
            <person name="Tisza M.J."/>
            <person name="Buck C.B."/>
        </authorList>
    </citation>
    <scope>NUCLEOTIDE SEQUENCE</scope>
    <source>
        <strain evidence="1">CtMOb8</strain>
    </source>
</reference>
<organism evidence="1">
    <name type="scientific">Siphoviridae sp. ctMOb8</name>
    <dbReference type="NCBI Taxonomy" id="2825460"/>
    <lineage>
        <taxon>Viruses</taxon>
        <taxon>Duplodnaviria</taxon>
        <taxon>Heunggongvirae</taxon>
        <taxon>Uroviricota</taxon>
        <taxon>Caudoviricetes</taxon>
    </lineage>
</organism>
<accession>A0A8S5PZ45</accession>